<organism evidence="2 3">
    <name type="scientific">Parablautia intestinalis</name>
    <dbReference type="NCBI Taxonomy" id="2320100"/>
    <lineage>
        <taxon>Bacteria</taxon>
        <taxon>Bacillati</taxon>
        <taxon>Bacillota</taxon>
        <taxon>Clostridia</taxon>
        <taxon>Lachnospirales</taxon>
        <taxon>Lachnospiraceae</taxon>
        <taxon>Parablautia</taxon>
    </lineage>
</organism>
<dbReference type="EMBL" id="RAYQ01000008">
    <property type="protein sequence ID" value="RKI91784.1"/>
    <property type="molecule type" value="Genomic_DNA"/>
</dbReference>
<dbReference type="AlphaFoldDB" id="A0A3A9ALF2"/>
<accession>A0A3A9ALF2</accession>
<dbReference type="OrthoDB" id="1739831at2"/>
<proteinExistence type="predicted"/>
<feature type="compositionally biased region" description="Basic and acidic residues" evidence="1">
    <location>
        <begin position="122"/>
        <end position="146"/>
    </location>
</feature>
<evidence type="ECO:0000313" key="2">
    <source>
        <dbReference type="EMBL" id="RKI91784.1"/>
    </source>
</evidence>
<gene>
    <name evidence="2" type="ORF">D7V94_08680</name>
</gene>
<keyword evidence="2" id="KW-0966">Cell projection</keyword>
<reference evidence="2 3" key="1">
    <citation type="submission" date="2018-09" db="EMBL/GenBank/DDBJ databases">
        <title>Murine metabolic-syndrome-specific gut microbial biobank.</title>
        <authorList>
            <person name="Liu C."/>
        </authorList>
    </citation>
    <scope>NUCLEOTIDE SEQUENCE [LARGE SCALE GENOMIC DNA]</scope>
    <source>
        <strain evidence="2 3">0.1xD8-82</strain>
    </source>
</reference>
<evidence type="ECO:0000313" key="3">
    <source>
        <dbReference type="Proteomes" id="UP000280696"/>
    </source>
</evidence>
<protein>
    <submittedName>
        <fullName evidence="2">Flagellar protein</fullName>
    </submittedName>
</protein>
<sequence>MYNKQRRNEGNMNVRNCRKCGRIFNYVGGPPVCPKCREDQEVKFQAVKKFIQENHGADINEVAEACEVEMSQIRQWIREERLQFADDSPIRIPCEGCGAMIQAGRFCDKCKAQMTQEFNHAIGRDKPKEPAKKSASSKSHEKMRFL</sequence>
<comment type="caution">
    <text evidence="2">The sequence shown here is derived from an EMBL/GenBank/DDBJ whole genome shotgun (WGS) entry which is preliminary data.</text>
</comment>
<keyword evidence="2" id="KW-0282">Flagellum</keyword>
<dbReference type="Proteomes" id="UP000280696">
    <property type="component" value="Unassembled WGS sequence"/>
</dbReference>
<feature type="region of interest" description="Disordered" evidence="1">
    <location>
        <begin position="121"/>
        <end position="146"/>
    </location>
</feature>
<evidence type="ECO:0000256" key="1">
    <source>
        <dbReference type="SAM" id="MobiDB-lite"/>
    </source>
</evidence>
<name>A0A3A9ALF2_9FIRM</name>
<keyword evidence="2" id="KW-0969">Cilium</keyword>
<keyword evidence="3" id="KW-1185">Reference proteome</keyword>